<keyword evidence="2" id="KW-0560">Oxidoreductase</keyword>
<name>A0ABS0BY29_9GAMM</name>
<comment type="caution">
    <text evidence="4">The sequence shown here is derived from an EMBL/GenBank/DDBJ whole genome shotgun (WGS) entry which is preliminary data.</text>
</comment>
<evidence type="ECO:0000259" key="3">
    <source>
        <dbReference type="Pfam" id="PF02525"/>
    </source>
</evidence>
<keyword evidence="5" id="KW-1185">Reference proteome</keyword>
<accession>A0ABS0BY29</accession>
<sequence length="187" mass="21630">MNQVTLIFNAHPDKDSFCNALAQTYFDALLAQDKQVQLVHLSELHFSPNAHHPAIQTELETDLSEIQDAISQAQRIVLVYPIWWGGMPALLKAFLDRVLTPGFAFQYTDQHRSIGLLHDKKIEIINTTDSPSWLQWWLLRGDKHQQKVNIWGFCGAKISHYQRFGPIFSSTEKQRTKWLQDVKDFAQ</sequence>
<proteinExistence type="inferred from homology"/>
<reference evidence="4 5" key="1">
    <citation type="submission" date="2020-06" db="EMBL/GenBank/DDBJ databases">
        <authorList>
            <person name="Scott K."/>
        </authorList>
    </citation>
    <scope>NUCLEOTIDE SEQUENCE [LARGE SCALE GENOMIC DNA]</scope>
    <source>
        <strain evidence="4 5">HH1</strain>
    </source>
</reference>
<evidence type="ECO:0000313" key="4">
    <source>
        <dbReference type="EMBL" id="MBF6058707.1"/>
    </source>
</evidence>
<dbReference type="InterPro" id="IPR029039">
    <property type="entry name" value="Flavoprotein-like_sf"/>
</dbReference>
<dbReference type="PANTHER" id="PTHR10204:SF34">
    <property type="entry name" value="NAD(P)H DEHYDROGENASE [QUINONE] 1 ISOFORM 1"/>
    <property type="match status" value="1"/>
</dbReference>
<dbReference type="Proteomes" id="UP001193680">
    <property type="component" value="Unassembled WGS sequence"/>
</dbReference>
<dbReference type="Pfam" id="PF02525">
    <property type="entry name" value="Flavodoxin_2"/>
    <property type="match status" value="1"/>
</dbReference>
<dbReference type="PANTHER" id="PTHR10204">
    <property type="entry name" value="NAD P H OXIDOREDUCTASE-RELATED"/>
    <property type="match status" value="1"/>
</dbReference>
<evidence type="ECO:0000313" key="5">
    <source>
        <dbReference type="Proteomes" id="UP001193680"/>
    </source>
</evidence>
<dbReference type="RefSeq" id="WP_185978854.1">
    <property type="nucleotide sequence ID" value="NZ_JACBGI020000025.1"/>
</dbReference>
<feature type="domain" description="Flavodoxin-like fold" evidence="3">
    <location>
        <begin position="5"/>
        <end position="168"/>
    </location>
</feature>
<dbReference type="InterPro" id="IPR003680">
    <property type="entry name" value="Flavodoxin_fold"/>
</dbReference>
<protein>
    <submittedName>
        <fullName evidence="4">NAD(P)H-dependent oxidoreductase</fullName>
    </submittedName>
</protein>
<gene>
    <name evidence="4" type="ORF">H8792_010180</name>
</gene>
<organism evidence="4 5">
    <name type="scientific">Thiomicrorhabdus heinhorstiae</name>
    <dbReference type="NCBI Taxonomy" id="2748010"/>
    <lineage>
        <taxon>Bacteria</taxon>
        <taxon>Pseudomonadati</taxon>
        <taxon>Pseudomonadota</taxon>
        <taxon>Gammaproteobacteria</taxon>
        <taxon>Thiotrichales</taxon>
        <taxon>Piscirickettsiaceae</taxon>
        <taxon>Thiomicrorhabdus</taxon>
    </lineage>
</organism>
<reference evidence="4 5" key="2">
    <citation type="submission" date="2020-11" db="EMBL/GenBank/DDBJ databases">
        <title>Sulfur oxidizing isolate from Hospital Hole Sinkhole.</title>
        <authorList>
            <person name="Scott K.M."/>
        </authorList>
    </citation>
    <scope>NUCLEOTIDE SEQUENCE [LARGE SCALE GENOMIC DNA]</scope>
    <source>
        <strain evidence="4 5">HH1</strain>
    </source>
</reference>
<dbReference type="InterPro" id="IPR051545">
    <property type="entry name" value="NAD(P)H_dehydrogenase_qn"/>
</dbReference>
<dbReference type="SUPFAM" id="SSF52218">
    <property type="entry name" value="Flavoproteins"/>
    <property type="match status" value="1"/>
</dbReference>
<comment type="similarity">
    <text evidence="1">Belongs to the NAD(P)H dehydrogenase (quinone) family.</text>
</comment>
<dbReference type="Gene3D" id="3.40.50.360">
    <property type="match status" value="1"/>
</dbReference>
<dbReference type="EMBL" id="JACBGI020000025">
    <property type="protein sequence ID" value="MBF6058707.1"/>
    <property type="molecule type" value="Genomic_DNA"/>
</dbReference>
<evidence type="ECO:0000256" key="2">
    <source>
        <dbReference type="ARBA" id="ARBA00023002"/>
    </source>
</evidence>
<evidence type="ECO:0000256" key="1">
    <source>
        <dbReference type="ARBA" id="ARBA00006252"/>
    </source>
</evidence>